<dbReference type="AlphaFoldDB" id="A0A835ED07"/>
<dbReference type="EMBL" id="JACEFO010002125">
    <property type="protein sequence ID" value="KAF8679263.1"/>
    <property type="molecule type" value="Genomic_DNA"/>
</dbReference>
<keyword evidence="2" id="KW-1185">Reference proteome</keyword>
<organism evidence="1 2">
    <name type="scientific">Digitaria exilis</name>
    <dbReference type="NCBI Taxonomy" id="1010633"/>
    <lineage>
        <taxon>Eukaryota</taxon>
        <taxon>Viridiplantae</taxon>
        <taxon>Streptophyta</taxon>
        <taxon>Embryophyta</taxon>
        <taxon>Tracheophyta</taxon>
        <taxon>Spermatophyta</taxon>
        <taxon>Magnoliopsida</taxon>
        <taxon>Liliopsida</taxon>
        <taxon>Poales</taxon>
        <taxon>Poaceae</taxon>
        <taxon>PACMAD clade</taxon>
        <taxon>Panicoideae</taxon>
        <taxon>Panicodae</taxon>
        <taxon>Paniceae</taxon>
        <taxon>Anthephorinae</taxon>
        <taxon>Digitaria</taxon>
    </lineage>
</organism>
<gene>
    <name evidence="1" type="ORF">HU200_046041</name>
</gene>
<dbReference type="InterPro" id="IPR032675">
    <property type="entry name" value="LRR_dom_sf"/>
</dbReference>
<dbReference type="Proteomes" id="UP000636709">
    <property type="component" value="Unassembled WGS sequence"/>
</dbReference>
<dbReference type="PANTHER" id="PTHR32141:SF26">
    <property type="entry name" value="OS08G0328600 PROTEIN"/>
    <property type="match status" value="1"/>
</dbReference>
<dbReference type="Gene3D" id="3.80.10.10">
    <property type="entry name" value="Ribonuclease Inhibitor"/>
    <property type="match status" value="1"/>
</dbReference>
<dbReference type="InterPro" id="IPR055302">
    <property type="entry name" value="F-box_dom-containing"/>
</dbReference>
<dbReference type="PANTHER" id="PTHR32141">
    <property type="match status" value="1"/>
</dbReference>
<evidence type="ECO:0000313" key="2">
    <source>
        <dbReference type="Proteomes" id="UP000636709"/>
    </source>
</evidence>
<dbReference type="OrthoDB" id="679495at2759"/>
<proteinExistence type="predicted"/>
<sequence length="435" mass="48991">MEDTLNLDSRAYRDGDYNGRRVGNKLFRDALAEVRRRHRHRRQVRKLSVLADSYFQNDFLQGIMSASPGMDALLAAPALRRLEELRLELRAEFFHMGDEYVLPASRAMLDASPRLDRLWLEAIAFTAEEEDHGRQRRVLLRCPDATASVTVIHCNRTAALDVDAPSARSLRFSGFLEHFPFGSAAAPVDQLHHAELSFCKESSPHAMFWEETIGRFRRLRVLKLELLDISDAVVGSGEGGTVFPDLVLLELEGSHEADSHGAAVAIANLLRCCPALQEFHLKCKGRGDSNLNAWPRTTHLSDERSARLGLEKSMESLERLKSGNVSSASSSFCVGDDADIAPLRACSFPCLESQLRKMRLEFELKCFDCFEVRLAKFFVENALVLEEMEVHDGDQRVSDHIHRNLPIWRANSSKSKIKVVGEHSNGSTQSVMWME</sequence>
<name>A0A835ED07_9POAL</name>
<evidence type="ECO:0008006" key="3">
    <source>
        <dbReference type="Google" id="ProtNLM"/>
    </source>
</evidence>
<protein>
    <recommendedName>
        <fullName evidence="3">FBD domain-containing protein</fullName>
    </recommendedName>
</protein>
<reference evidence="1" key="1">
    <citation type="submission" date="2020-07" db="EMBL/GenBank/DDBJ databases">
        <title>Genome sequence and genetic diversity analysis of an under-domesticated orphan crop, white fonio (Digitaria exilis).</title>
        <authorList>
            <person name="Bennetzen J.L."/>
            <person name="Chen S."/>
            <person name="Ma X."/>
            <person name="Wang X."/>
            <person name="Yssel A.E.J."/>
            <person name="Chaluvadi S.R."/>
            <person name="Johnson M."/>
            <person name="Gangashetty P."/>
            <person name="Hamidou F."/>
            <person name="Sanogo M.D."/>
            <person name="Zwaenepoel A."/>
            <person name="Wallace J."/>
            <person name="Van De Peer Y."/>
            <person name="Van Deynze A."/>
        </authorList>
    </citation>
    <scope>NUCLEOTIDE SEQUENCE</scope>
    <source>
        <tissue evidence="1">Leaves</tissue>
    </source>
</reference>
<accession>A0A835ED07</accession>
<comment type="caution">
    <text evidence="1">The sequence shown here is derived from an EMBL/GenBank/DDBJ whole genome shotgun (WGS) entry which is preliminary data.</text>
</comment>
<evidence type="ECO:0000313" key="1">
    <source>
        <dbReference type="EMBL" id="KAF8679263.1"/>
    </source>
</evidence>